<organism evidence="5 6">
    <name type="scientific">Cellulomonas shaoxiangyii</name>
    <dbReference type="NCBI Taxonomy" id="2566013"/>
    <lineage>
        <taxon>Bacteria</taxon>
        <taxon>Bacillati</taxon>
        <taxon>Actinomycetota</taxon>
        <taxon>Actinomycetes</taxon>
        <taxon>Micrococcales</taxon>
        <taxon>Cellulomonadaceae</taxon>
        <taxon>Cellulomonas</taxon>
    </lineage>
</organism>
<proteinExistence type="inferred from homology"/>
<dbReference type="InterPro" id="IPR014051">
    <property type="entry name" value="Phosphoesterase_HXTX"/>
</dbReference>
<dbReference type="GO" id="GO:0004113">
    <property type="term" value="F:2',3'-cyclic-nucleotide 3'-phosphodiesterase activity"/>
    <property type="evidence" value="ECO:0007669"/>
    <property type="project" value="InterPro"/>
</dbReference>
<dbReference type="NCBIfam" id="TIGR02258">
    <property type="entry name" value="2_5_ligase"/>
    <property type="match status" value="1"/>
</dbReference>
<evidence type="ECO:0000256" key="1">
    <source>
        <dbReference type="ARBA" id="ARBA00022801"/>
    </source>
</evidence>
<evidence type="ECO:0000313" key="5">
    <source>
        <dbReference type="EMBL" id="QCB93862.1"/>
    </source>
</evidence>
<evidence type="ECO:0000313" key="6">
    <source>
        <dbReference type="Proteomes" id="UP000296469"/>
    </source>
</evidence>
<accession>A0A4P7SIF3</accession>
<dbReference type="Pfam" id="PF02834">
    <property type="entry name" value="LigT_PEase"/>
    <property type="match status" value="1"/>
</dbReference>
<dbReference type="PANTHER" id="PTHR35561">
    <property type="entry name" value="RNA 2',3'-CYCLIC PHOSPHODIESTERASE"/>
    <property type="match status" value="1"/>
</dbReference>
<protein>
    <recommendedName>
        <fullName evidence="2">RNA 2',3'-cyclic phosphodiesterase</fullName>
        <shortName evidence="2">RNA 2',3'-CPDase</shortName>
        <ecNumber evidence="2">3.1.4.58</ecNumber>
    </recommendedName>
</protein>
<dbReference type="AlphaFoldDB" id="A0A4P7SIF3"/>
<dbReference type="KEGG" id="celz:E5225_10125"/>
<dbReference type="EMBL" id="CP039291">
    <property type="protein sequence ID" value="QCB93862.1"/>
    <property type="molecule type" value="Genomic_DNA"/>
</dbReference>
<keyword evidence="6" id="KW-1185">Reference proteome</keyword>
<dbReference type="Gene3D" id="3.90.1140.10">
    <property type="entry name" value="Cyclic phosphodiesterase"/>
    <property type="match status" value="1"/>
</dbReference>
<evidence type="ECO:0000256" key="2">
    <source>
        <dbReference type="HAMAP-Rule" id="MF_01940"/>
    </source>
</evidence>
<name>A0A4P7SIF3_9CELL</name>
<comment type="similarity">
    <text evidence="2">Belongs to the 2H phosphoesterase superfamily. ThpR family.</text>
</comment>
<feature type="active site" description="Proton donor" evidence="2">
    <location>
        <position position="44"/>
    </location>
</feature>
<feature type="short sequence motif" description="HXTX 2" evidence="2">
    <location>
        <begin position="128"/>
        <end position="131"/>
    </location>
</feature>
<dbReference type="Proteomes" id="UP000296469">
    <property type="component" value="Chromosome"/>
</dbReference>
<feature type="short sequence motif" description="HXTX 1" evidence="2">
    <location>
        <begin position="44"/>
        <end position="47"/>
    </location>
</feature>
<feature type="active site" description="Proton acceptor" evidence="2">
    <location>
        <position position="128"/>
    </location>
</feature>
<evidence type="ECO:0000259" key="4">
    <source>
        <dbReference type="Pfam" id="PF02834"/>
    </source>
</evidence>
<sequence length="213" mass="22248">MRLFAAVWPPADVLDHLDLALASVRPRGPGGEEGLRWTAREAWHLTAAFYGSVPDALADDLAEGLDGLAAGSAPFELALRGAGVFSHRTLWVGVGGDVEAMTRLAAGARDVGDAAGARPDDRARNRPHLTVGRARPGSRPPRRRGSARGARGPGERASAGVAPDAVDVAAHALAVYDGPTWWVQAVTLVESRPGEGRGGGPLYTPVGEYRLRG</sequence>
<dbReference type="HAMAP" id="MF_01940">
    <property type="entry name" value="RNA_CPDase"/>
    <property type="match status" value="1"/>
</dbReference>
<feature type="compositionally biased region" description="Low complexity" evidence="3">
    <location>
        <begin position="147"/>
        <end position="160"/>
    </location>
</feature>
<keyword evidence="1 2" id="KW-0378">Hydrolase</keyword>
<dbReference type="RefSeq" id="WP_136225405.1">
    <property type="nucleotide sequence ID" value="NZ_CP039291.1"/>
</dbReference>
<feature type="region of interest" description="Disordered" evidence="3">
    <location>
        <begin position="111"/>
        <end position="160"/>
    </location>
</feature>
<dbReference type="InterPro" id="IPR004175">
    <property type="entry name" value="RNA_CPDase"/>
</dbReference>
<evidence type="ECO:0000256" key="3">
    <source>
        <dbReference type="SAM" id="MobiDB-lite"/>
    </source>
</evidence>
<comment type="catalytic activity">
    <reaction evidence="2">
        <text>a 3'-end 2',3'-cyclophospho-ribonucleotide-RNA + H2O = a 3'-end 2'-phospho-ribonucleotide-RNA + H(+)</text>
        <dbReference type="Rhea" id="RHEA:11828"/>
        <dbReference type="Rhea" id="RHEA-COMP:10464"/>
        <dbReference type="Rhea" id="RHEA-COMP:17353"/>
        <dbReference type="ChEBI" id="CHEBI:15377"/>
        <dbReference type="ChEBI" id="CHEBI:15378"/>
        <dbReference type="ChEBI" id="CHEBI:83064"/>
        <dbReference type="ChEBI" id="CHEBI:173113"/>
        <dbReference type="EC" id="3.1.4.58"/>
    </reaction>
</comment>
<gene>
    <name evidence="5" type="primary">thpR</name>
    <name evidence="5" type="ORF">E5225_10125</name>
</gene>
<reference evidence="5 6" key="1">
    <citation type="submission" date="2019-04" db="EMBL/GenBank/DDBJ databases">
        <title>Isolation and identification of Cellulomonas shaoxiangyii sp. Nov. isolated from feces of the Tibetan antelopes (Pantholops hodgsonii) in the Qinghai-Tibet plateau of China.</title>
        <authorList>
            <person name="Tian Z."/>
        </authorList>
    </citation>
    <scope>NUCLEOTIDE SEQUENCE [LARGE SCALE GENOMIC DNA]</scope>
    <source>
        <strain evidence="5 6">Z28</strain>
    </source>
</reference>
<dbReference type="InterPro" id="IPR009097">
    <property type="entry name" value="Cyclic_Pdiesterase"/>
</dbReference>
<dbReference type="GO" id="GO:0008664">
    <property type="term" value="F:RNA 2',3'-cyclic 3'-phosphodiesterase activity"/>
    <property type="evidence" value="ECO:0007669"/>
    <property type="project" value="UniProtKB-EC"/>
</dbReference>
<comment type="function">
    <text evidence="2">Hydrolyzes RNA 2',3'-cyclic phosphodiester to an RNA 2'-phosphomonoester.</text>
</comment>
<dbReference type="SUPFAM" id="SSF55144">
    <property type="entry name" value="LigT-like"/>
    <property type="match status" value="1"/>
</dbReference>
<feature type="domain" description="Phosphoesterase HXTX" evidence="4">
    <location>
        <begin position="31"/>
        <end position="88"/>
    </location>
</feature>
<dbReference type="EC" id="3.1.4.58" evidence="2"/>
<dbReference type="PANTHER" id="PTHR35561:SF1">
    <property type="entry name" value="RNA 2',3'-CYCLIC PHOSPHODIESTERASE"/>
    <property type="match status" value="1"/>
</dbReference>